<proteinExistence type="predicted"/>
<accession>A0A151ZAV0</accession>
<dbReference type="OrthoDB" id="5561979at2759"/>
<comment type="caution">
    <text evidence="1">The sequence shown here is derived from an EMBL/GenBank/DDBJ whole genome shotgun (WGS) entry which is preliminary data.</text>
</comment>
<dbReference type="EMBL" id="LODT01000035">
    <property type="protein sequence ID" value="KYQ91056.1"/>
    <property type="molecule type" value="Genomic_DNA"/>
</dbReference>
<dbReference type="InParanoid" id="A0A151ZAV0"/>
<evidence type="ECO:0008006" key="3">
    <source>
        <dbReference type="Google" id="ProtNLM"/>
    </source>
</evidence>
<organism evidence="1 2">
    <name type="scientific">Tieghemostelium lacteum</name>
    <name type="common">Slime mold</name>
    <name type="synonym">Dictyostelium lacteum</name>
    <dbReference type="NCBI Taxonomy" id="361077"/>
    <lineage>
        <taxon>Eukaryota</taxon>
        <taxon>Amoebozoa</taxon>
        <taxon>Evosea</taxon>
        <taxon>Eumycetozoa</taxon>
        <taxon>Dictyostelia</taxon>
        <taxon>Dictyosteliales</taxon>
        <taxon>Raperosteliaceae</taxon>
        <taxon>Tieghemostelium</taxon>
    </lineage>
</organism>
<reference evidence="1 2" key="1">
    <citation type="submission" date="2015-12" db="EMBL/GenBank/DDBJ databases">
        <title>Dictyostelia acquired genes for synthesis and detection of signals that induce cell-type specialization by lateral gene transfer from prokaryotes.</title>
        <authorList>
            <person name="Gloeckner G."/>
            <person name="Schaap P."/>
        </authorList>
    </citation>
    <scope>NUCLEOTIDE SEQUENCE [LARGE SCALE GENOMIC DNA]</scope>
    <source>
        <strain evidence="1 2">TK</strain>
    </source>
</reference>
<gene>
    <name evidence="1" type="ORF">DLAC_07958</name>
</gene>
<protein>
    <recommendedName>
        <fullName evidence="3">Ubiquitin-like domain-containing protein</fullName>
    </recommendedName>
</protein>
<dbReference type="AlphaFoldDB" id="A0A151ZAV0"/>
<evidence type="ECO:0000313" key="2">
    <source>
        <dbReference type="Proteomes" id="UP000076078"/>
    </source>
</evidence>
<dbReference type="FunCoup" id="A0A151ZAV0">
    <property type="interactions" value="170"/>
</dbReference>
<name>A0A151ZAV0_TIELA</name>
<sequence>MENPTFLYQNEMEIRNYKNNKRSFEDSKIIILDAQHQQAVEEPARKKMLLDESDSDTSPPISSPIENIIMSEEEKDKTILTLKNEIQTSRELVTSSHRISSEAMKKIKLLEHQIKIQNHTLDDFRDTFAIVTKAAASKKIILNQDDSCGMIEMKLLTNFNYTPILDTLLRKSSSSIYKGQFGIQLIKEYNRFLTLKVLTKDIDGNKLTPPPLIDEIWHQHILDTKRYQELSSLIGYTLHTNPNLEFESLESRRTRYQNTMRIYLHYFQVFGSTIIWELNYLQSNSNVNRGSTPPIPNPTIQKQIVQELQDRVVSDSKDATPHQKPQQELIPEPPILNTEITIKINDNGRISAIKVDRINPILQQLKCFGIGYLKNIYYKGIQILHNDTVNSLDIMDGSYFNVK</sequence>
<keyword evidence="2" id="KW-1185">Reference proteome</keyword>
<dbReference type="Proteomes" id="UP000076078">
    <property type="component" value="Unassembled WGS sequence"/>
</dbReference>
<evidence type="ECO:0000313" key="1">
    <source>
        <dbReference type="EMBL" id="KYQ91056.1"/>
    </source>
</evidence>